<name>A0A2T5M559_9EURO</name>
<dbReference type="Proteomes" id="UP000244073">
    <property type="component" value="Unassembled WGS sequence"/>
</dbReference>
<dbReference type="RefSeq" id="XP_040755065.1">
    <property type="nucleotide sequence ID" value="XM_040895704.1"/>
</dbReference>
<dbReference type="AlphaFoldDB" id="A0A2T5M559"/>
<dbReference type="EMBL" id="MSFN02000001">
    <property type="protein sequence ID" value="PTU23673.1"/>
    <property type="molecule type" value="Genomic_DNA"/>
</dbReference>
<comment type="caution">
    <text evidence="3">The sequence shown here is derived from an EMBL/GenBank/DDBJ whole genome shotgun (WGS) entry which is preliminary data.</text>
</comment>
<proteinExistence type="predicted"/>
<protein>
    <submittedName>
        <fullName evidence="3">Uncharacterized protein</fullName>
    </submittedName>
</protein>
<reference evidence="3 4" key="1">
    <citation type="journal article" date="2018" name="Proc. Natl. Acad. Sci. U.S.A.">
        <title>Linking secondary metabolites to gene clusters through genome sequencing of six diverse Aspergillus species.</title>
        <authorList>
            <person name="Kaerboelling I."/>
            <person name="Vesth T.C."/>
            <person name="Frisvad J.C."/>
            <person name="Nybo J.L."/>
            <person name="Theobald S."/>
            <person name="Kuo A."/>
            <person name="Bowyer P."/>
            <person name="Matsuda Y."/>
            <person name="Mondo S."/>
            <person name="Lyhne E.K."/>
            <person name="Kogle M.E."/>
            <person name="Clum A."/>
            <person name="Lipzen A."/>
            <person name="Salamov A."/>
            <person name="Ngan C.Y."/>
            <person name="Daum C."/>
            <person name="Chiniquy J."/>
            <person name="Barry K."/>
            <person name="LaButti K."/>
            <person name="Haridas S."/>
            <person name="Simmons B.A."/>
            <person name="Magnuson J.K."/>
            <person name="Mortensen U.H."/>
            <person name="Larsen T.O."/>
            <person name="Grigoriev I.V."/>
            <person name="Baker S.E."/>
            <person name="Andersen M.R."/>
        </authorList>
    </citation>
    <scope>NUCLEOTIDE SEQUENCE [LARGE SCALE GENOMIC DNA]</scope>
    <source>
        <strain evidence="3 4">IBT 24754</strain>
    </source>
</reference>
<dbReference type="VEuPathDB" id="FungiDB:P175DRAFT_0488878"/>
<feature type="signal peptide" evidence="2">
    <location>
        <begin position="1"/>
        <end position="19"/>
    </location>
</feature>
<evidence type="ECO:0000313" key="3">
    <source>
        <dbReference type="EMBL" id="PTU23673.1"/>
    </source>
</evidence>
<evidence type="ECO:0000313" key="4">
    <source>
        <dbReference type="Proteomes" id="UP000244073"/>
    </source>
</evidence>
<organism evidence="3 4">
    <name type="scientific">Aspergillus ochraceoroseus IBT 24754</name>
    <dbReference type="NCBI Taxonomy" id="1392256"/>
    <lineage>
        <taxon>Eukaryota</taxon>
        <taxon>Fungi</taxon>
        <taxon>Dikarya</taxon>
        <taxon>Ascomycota</taxon>
        <taxon>Pezizomycotina</taxon>
        <taxon>Eurotiomycetes</taxon>
        <taxon>Eurotiomycetidae</taxon>
        <taxon>Eurotiales</taxon>
        <taxon>Aspergillaceae</taxon>
        <taxon>Aspergillus</taxon>
        <taxon>Aspergillus subgen. Nidulantes</taxon>
    </lineage>
</organism>
<accession>A0A2T5M559</accession>
<sequence length="194" mass="21783">MAIYRVSLFMLAAVHISSAVQCPPSHVFDEIFPLHPSSCSAITLCIAGDGSAHLPTFDTAHLPCLSTLIALQCPKFKAADAECEYSILQFDDNGSTTRACCDTFDLLFEASDLAPQNRLLRHDFFDMDSATTDVELDEPINSDEVEIDEEDMAKFEHDIDTQEDESENEYDEEGEEEDEEEEEEEEEAEQNQDL</sequence>
<gene>
    <name evidence="3" type="ORF">P175DRAFT_0488878</name>
</gene>
<keyword evidence="2" id="KW-0732">Signal</keyword>
<evidence type="ECO:0000256" key="2">
    <source>
        <dbReference type="SAM" id="SignalP"/>
    </source>
</evidence>
<evidence type="ECO:0000256" key="1">
    <source>
        <dbReference type="SAM" id="MobiDB-lite"/>
    </source>
</evidence>
<feature type="chain" id="PRO_5015486842" evidence="2">
    <location>
        <begin position="20"/>
        <end position="194"/>
    </location>
</feature>
<feature type="region of interest" description="Disordered" evidence="1">
    <location>
        <begin position="138"/>
        <end position="194"/>
    </location>
</feature>
<dbReference type="GeneID" id="63812586"/>
<feature type="compositionally biased region" description="Acidic residues" evidence="1">
    <location>
        <begin position="161"/>
        <end position="194"/>
    </location>
</feature>
<feature type="compositionally biased region" description="Acidic residues" evidence="1">
    <location>
        <begin position="138"/>
        <end position="151"/>
    </location>
</feature>